<feature type="domain" description="HD-GYP" evidence="2">
    <location>
        <begin position="225"/>
        <end position="416"/>
    </location>
</feature>
<accession>A0A1V5T2X5</accession>
<feature type="transmembrane region" description="Helical" evidence="1">
    <location>
        <begin position="39"/>
        <end position="59"/>
    </location>
</feature>
<dbReference type="InterPro" id="IPR003607">
    <property type="entry name" value="HD/PDEase_dom"/>
</dbReference>
<dbReference type="PANTHER" id="PTHR43155:SF2">
    <property type="entry name" value="CYCLIC DI-GMP PHOSPHODIESTERASE PA4108"/>
    <property type="match status" value="1"/>
</dbReference>
<evidence type="ECO:0000256" key="1">
    <source>
        <dbReference type="SAM" id="Phobius"/>
    </source>
</evidence>
<feature type="transmembrane region" description="Helical" evidence="1">
    <location>
        <begin position="12"/>
        <end position="32"/>
    </location>
</feature>
<evidence type="ECO:0000313" key="3">
    <source>
        <dbReference type="EMBL" id="OQA60771.1"/>
    </source>
</evidence>
<name>A0A1V5T2X5_9BACT</name>
<keyword evidence="1" id="KW-1133">Transmembrane helix</keyword>
<feature type="transmembrane region" description="Helical" evidence="1">
    <location>
        <begin position="176"/>
        <end position="196"/>
    </location>
</feature>
<dbReference type="InterPro" id="IPR037522">
    <property type="entry name" value="HD_GYP_dom"/>
</dbReference>
<comment type="caution">
    <text evidence="3">The sequence shown here is derived from an EMBL/GenBank/DDBJ whole genome shotgun (WGS) entry which is preliminary data.</text>
</comment>
<feature type="transmembrane region" description="Helical" evidence="1">
    <location>
        <begin position="137"/>
        <end position="164"/>
    </location>
</feature>
<reference evidence="3" key="1">
    <citation type="submission" date="2017-02" db="EMBL/GenBank/DDBJ databases">
        <title>Delving into the versatile metabolic prowess of the omnipresent phylum Bacteroidetes.</title>
        <authorList>
            <person name="Nobu M.K."/>
            <person name="Mei R."/>
            <person name="Narihiro T."/>
            <person name="Kuroda K."/>
            <person name="Liu W.-T."/>
        </authorList>
    </citation>
    <scope>NUCLEOTIDE SEQUENCE</scope>
    <source>
        <strain evidence="3">ADurb.Bin276</strain>
    </source>
</reference>
<dbReference type="GO" id="GO:0071111">
    <property type="term" value="F:cyclic-guanylate-specific phosphodiesterase activity"/>
    <property type="evidence" value="ECO:0007669"/>
    <property type="project" value="UniProtKB-EC"/>
</dbReference>
<keyword evidence="1" id="KW-0472">Membrane</keyword>
<organism evidence="3">
    <name type="scientific">Candidatus Atribacter allofermentans</name>
    <dbReference type="NCBI Taxonomy" id="1852833"/>
    <lineage>
        <taxon>Bacteria</taxon>
        <taxon>Pseudomonadati</taxon>
        <taxon>Atribacterota</taxon>
        <taxon>Atribacteria</taxon>
        <taxon>Atribacterales</taxon>
        <taxon>Atribacteraceae</taxon>
        <taxon>Atribacter</taxon>
    </lineage>
</organism>
<dbReference type="NCBIfam" id="TIGR00277">
    <property type="entry name" value="HDIG"/>
    <property type="match status" value="1"/>
</dbReference>
<dbReference type="InterPro" id="IPR048430">
    <property type="entry name" value="MASE9"/>
</dbReference>
<dbReference type="SMART" id="SM00471">
    <property type="entry name" value="HDc"/>
    <property type="match status" value="1"/>
</dbReference>
<dbReference type="PROSITE" id="PS51832">
    <property type="entry name" value="HD_GYP"/>
    <property type="match status" value="1"/>
</dbReference>
<dbReference type="Gene3D" id="1.10.3210.10">
    <property type="entry name" value="Hypothetical protein af1432"/>
    <property type="match status" value="1"/>
</dbReference>
<dbReference type="Pfam" id="PF20972">
    <property type="entry name" value="MASE9"/>
    <property type="match status" value="1"/>
</dbReference>
<feature type="transmembrane region" description="Helical" evidence="1">
    <location>
        <begin position="71"/>
        <end position="97"/>
    </location>
</feature>
<dbReference type="InterPro" id="IPR006675">
    <property type="entry name" value="HDIG_dom"/>
</dbReference>
<protein>
    <submittedName>
        <fullName evidence="3">Cyclic di-GMP phosphodiesterase response regulator RpfG</fullName>
        <ecNumber evidence="3">3.1.4.52</ecNumber>
    </submittedName>
</protein>
<dbReference type="EMBL" id="MWBQ01000033">
    <property type="protein sequence ID" value="OQA60771.1"/>
    <property type="molecule type" value="Genomic_DNA"/>
</dbReference>
<feature type="transmembrane region" description="Helical" evidence="1">
    <location>
        <begin position="202"/>
        <end position="219"/>
    </location>
</feature>
<dbReference type="PANTHER" id="PTHR43155">
    <property type="entry name" value="CYCLIC DI-GMP PHOSPHODIESTERASE PA4108-RELATED"/>
    <property type="match status" value="1"/>
</dbReference>
<proteinExistence type="predicted"/>
<evidence type="ECO:0000259" key="2">
    <source>
        <dbReference type="PROSITE" id="PS51832"/>
    </source>
</evidence>
<keyword evidence="1" id="KW-0812">Transmembrane</keyword>
<feature type="transmembrane region" description="Helical" evidence="1">
    <location>
        <begin position="109"/>
        <end position="131"/>
    </location>
</feature>
<dbReference type="EC" id="3.1.4.52" evidence="3"/>
<dbReference type="Pfam" id="PF13487">
    <property type="entry name" value="HD_5"/>
    <property type="match status" value="1"/>
</dbReference>
<sequence>MKSDKKKHLLDFYIYSVIIFGIALFLYSLLTIDLSHFPLAQIITFLVLIMVTEALPIHLSPHTSISVSFAIIYAFILLTNPYLVMIATFIGNVLIYMKSGWKKSLFNGAQFAISAFLSGYVFQLLGGYAYAWDQFAFYIAIVISILVFFLSNASLVIIVISLSTGISIPVLWKKDVNGILLQYFGLFPYSLLLYLIYLRIGYVGLFLFFFPLMIARYSFKLYVETKKVHLELLRALTAALDAKDPYTQGHSARVAKISLAIAEKLNLSDKKQEMIEYAALLHDVGKIGIEDAILRKPGPLTEGEYIIVKQHPVIGFDIVSKVDFLKEIAGLIRSHHERCNGSGYPDGKKQTDLPVESLILAVADVFEALTSDRPYRKAYSVEEALIIMENEGNEYYDFKVIKALKEILQEGFEVAG</sequence>
<keyword evidence="3" id="KW-0378">Hydrolase</keyword>
<gene>
    <name evidence="3" type="primary">rpfG_2</name>
    <name evidence="3" type="ORF">BWY41_00542</name>
</gene>
<dbReference type="CDD" id="cd00077">
    <property type="entry name" value="HDc"/>
    <property type="match status" value="1"/>
</dbReference>
<dbReference type="SUPFAM" id="SSF109604">
    <property type="entry name" value="HD-domain/PDEase-like"/>
    <property type="match status" value="1"/>
</dbReference>
<dbReference type="AlphaFoldDB" id="A0A1V5T2X5"/>
<dbReference type="Proteomes" id="UP000485569">
    <property type="component" value="Unassembled WGS sequence"/>
</dbReference>